<name>A0A3N0GIF6_9ACTN</name>
<protein>
    <submittedName>
        <fullName evidence="2">SHOCT domain-containing protein</fullName>
    </submittedName>
</protein>
<keyword evidence="3" id="KW-1185">Reference proteome</keyword>
<proteinExistence type="predicted"/>
<feature type="transmembrane region" description="Helical" evidence="1">
    <location>
        <begin position="16"/>
        <end position="39"/>
    </location>
</feature>
<evidence type="ECO:0000256" key="1">
    <source>
        <dbReference type="SAM" id="Phobius"/>
    </source>
</evidence>
<evidence type="ECO:0000313" key="3">
    <source>
        <dbReference type="Proteomes" id="UP000279994"/>
    </source>
</evidence>
<evidence type="ECO:0000313" key="2">
    <source>
        <dbReference type="EMBL" id="RNM11898.1"/>
    </source>
</evidence>
<reference evidence="2 3" key="1">
    <citation type="submission" date="2018-11" db="EMBL/GenBank/DDBJ databases">
        <authorList>
            <person name="Li F."/>
        </authorList>
    </citation>
    <scope>NUCLEOTIDE SEQUENCE [LARGE SCALE GENOMIC DNA]</scope>
    <source>
        <strain evidence="2 3">Gsoil 818</strain>
    </source>
</reference>
<sequence>MMWDDGDRWRMHDQGAGWLMVLLMLVVVIAVVVAVVAIVRGTTSLSPAAHPAPGTRGPDPRAILQERFARGEIDEQDFRTRMRALDDTVT</sequence>
<keyword evidence="1" id="KW-0472">Membrane</keyword>
<gene>
    <name evidence="2" type="ORF">EFL26_21105</name>
</gene>
<dbReference type="EMBL" id="RJSF01000047">
    <property type="protein sequence ID" value="RNM11898.1"/>
    <property type="molecule type" value="Genomic_DNA"/>
</dbReference>
<keyword evidence="1" id="KW-0812">Transmembrane</keyword>
<keyword evidence="1" id="KW-1133">Transmembrane helix</keyword>
<accession>A0A3N0GIF6</accession>
<comment type="caution">
    <text evidence="2">The sequence shown here is derived from an EMBL/GenBank/DDBJ whole genome shotgun (WGS) entry which is preliminary data.</text>
</comment>
<dbReference type="Proteomes" id="UP000279994">
    <property type="component" value="Unassembled WGS sequence"/>
</dbReference>
<dbReference type="AlphaFoldDB" id="A0A3N0GIF6"/>
<organism evidence="2 3">
    <name type="scientific">Nocardioides pocheonensis</name>
    <dbReference type="NCBI Taxonomy" id="661485"/>
    <lineage>
        <taxon>Bacteria</taxon>
        <taxon>Bacillati</taxon>
        <taxon>Actinomycetota</taxon>
        <taxon>Actinomycetes</taxon>
        <taxon>Propionibacteriales</taxon>
        <taxon>Nocardioidaceae</taxon>
        <taxon>Nocardioides</taxon>
    </lineage>
</organism>
<dbReference type="OrthoDB" id="3748887at2"/>